<sequence>MPPSGGSADKASKVKHLLASYYDMDDGAEAVSLHDTPRPSPVPSPAARALGPQLASASSSGNLDSAALNASYFDPDAYLKRMLKETRLAELTAKQRDMAAEVGGLDSDMQMLVYENYNKFITATDTIKLMSASMEGMDDRMTQLKALIDGVVTTSNSVNGKLERRQGEIEELNAVRILLHKLQGVFDLPRKLRAAIERQAFEVAADAYADAAPLLRKYGHKEDFLECKRQRLEGLLAAAGLMLKMLAVDKGLLNPTELGVVDEGLRQRMHAMFPAAAPPQEGATMDSGAPASSAPPRSNGPLPSLHAVVVQLDSKFITEITHTAALFAELFPPGGRKRLVKMCRECFARYLKLTRRALSDASAIAATTAAGITAAGQPIQLLGDLLARAVQAASVDAGYAAAGAIGGEDTIAADWGAAGLLEGLYVVKTDLVRLDSLLPELSPRDRGSELVEHTVRQHVSLCFAALERRLLGTADALRGALAEPAAARNGEAKQGLLLQGLAVLQAMMVQGLERLLRSLKEYERQKWVLAGWGEVFVNSVHGQVSNLFLSMCQQLLMEAQVAAPGSLNSAGVSSVRSTVESAAPFAAVQRRGTLPSPNGSSSMAASGEEASTDACSRDGTVSAPPPPALLLLLCKLCSCAEQQAVGSALVLLQQLYPERLLSGGDELPAFLPSELGRQLAAAAAALLQGYTQAHGVALVAAVESSTQAMDWVNHKEPRAARPVCNAILDKVAEVGVEVSYLVDGGISGSTSSAPGARLSRTHSRAASASSAASWDSAAMSHSRTSSRVGGLDMQGVYMEASVSHMLNAGRDRGGYVGGLELTQPSISAALLALALRALVDTLRRQTLGRAAFQQVQLDVHYMRPELQRMVSGSANGPAVMQLLDELMAVAMERCREPLLLEGSVLDRILTGSRQGRQQQQQVSLL</sequence>
<organism evidence="5">
    <name type="scientific">Chlorella variabilis</name>
    <name type="common">Green alga</name>
    <dbReference type="NCBI Taxonomy" id="554065"/>
    <lineage>
        <taxon>Eukaryota</taxon>
        <taxon>Viridiplantae</taxon>
        <taxon>Chlorophyta</taxon>
        <taxon>core chlorophytes</taxon>
        <taxon>Trebouxiophyceae</taxon>
        <taxon>Chlorellales</taxon>
        <taxon>Chlorellaceae</taxon>
        <taxon>Chlorella clade</taxon>
        <taxon>Chlorella</taxon>
    </lineage>
</organism>
<protein>
    <recommendedName>
        <fullName evidence="2">Vacuolar protein sorting-associated protein 51 homolog</fullName>
    </recommendedName>
</protein>
<dbReference type="RefSeq" id="XP_005844818.1">
    <property type="nucleotide sequence ID" value="XM_005844756.1"/>
</dbReference>
<dbReference type="GO" id="GO:0016020">
    <property type="term" value="C:membrane"/>
    <property type="evidence" value="ECO:0007669"/>
    <property type="project" value="TreeGrafter"/>
</dbReference>
<dbReference type="GeneID" id="17352016"/>
<feature type="region of interest" description="Disordered" evidence="3">
    <location>
        <begin position="277"/>
        <end position="300"/>
    </location>
</feature>
<dbReference type="EMBL" id="GL433855">
    <property type="protein sequence ID" value="EFN52716.1"/>
    <property type="molecule type" value="Genomic_DNA"/>
</dbReference>
<evidence type="ECO:0000256" key="1">
    <source>
        <dbReference type="ARBA" id="ARBA00006080"/>
    </source>
</evidence>
<dbReference type="InParanoid" id="E1ZNN5"/>
<keyword evidence="2" id="KW-0653">Protein transport</keyword>
<accession>E1ZNN5</accession>
<keyword evidence="5" id="KW-1185">Reference proteome</keyword>
<evidence type="ECO:0000313" key="4">
    <source>
        <dbReference type="EMBL" id="EFN52716.1"/>
    </source>
</evidence>
<reference evidence="4 5" key="1">
    <citation type="journal article" date="2010" name="Plant Cell">
        <title>The Chlorella variabilis NC64A genome reveals adaptation to photosymbiosis, coevolution with viruses, and cryptic sex.</title>
        <authorList>
            <person name="Blanc G."/>
            <person name="Duncan G."/>
            <person name="Agarkova I."/>
            <person name="Borodovsky M."/>
            <person name="Gurnon J."/>
            <person name="Kuo A."/>
            <person name="Lindquist E."/>
            <person name="Lucas S."/>
            <person name="Pangilinan J."/>
            <person name="Polle J."/>
            <person name="Salamov A."/>
            <person name="Terry A."/>
            <person name="Yamada T."/>
            <person name="Dunigan D.D."/>
            <person name="Grigoriev I.V."/>
            <person name="Claverie J.M."/>
            <person name="Van Etten J.L."/>
        </authorList>
    </citation>
    <scope>NUCLEOTIDE SEQUENCE [LARGE SCALE GENOMIC DNA]</scope>
    <source>
        <strain evidence="4 5">NC64A</strain>
    </source>
</reference>
<proteinExistence type="inferred from homology"/>
<dbReference type="GO" id="GO:1990745">
    <property type="term" value="C:EARP complex"/>
    <property type="evidence" value="ECO:0007669"/>
    <property type="project" value="TreeGrafter"/>
</dbReference>
<evidence type="ECO:0000256" key="3">
    <source>
        <dbReference type="SAM" id="MobiDB-lite"/>
    </source>
</evidence>
<name>E1ZNN5_CHLVA</name>
<feature type="compositionally biased region" description="Low complexity" evidence="3">
    <location>
        <begin position="599"/>
        <end position="609"/>
    </location>
</feature>
<dbReference type="GO" id="GO:0007030">
    <property type="term" value="P:Golgi organization"/>
    <property type="evidence" value="ECO:0007669"/>
    <property type="project" value="UniProtKB-UniRule"/>
</dbReference>
<dbReference type="InterPro" id="IPR014812">
    <property type="entry name" value="Vps51"/>
</dbReference>
<comment type="function">
    <text evidence="2">Acts as component of the GARP complex that is involved in retrograde transport from early and late endosomes to the trans-Golgi network (TGN).</text>
</comment>
<dbReference type="KEGG" id="cvr:CHLNCDRAFT_138739"/>
<dbReference type="GO" id="GO:0007041">
    <property type="term" value="P:lysosomal transport"/>
    <property type="evidence" value="ECO:0007669"/>
    <property type="project" value="TreeGrafter"/>
</dbReference>
<comment type="subcellular location">
    <subcellularLocation>
        <location evidence="2">Golgi apparatus</location>
        <location evidence="2">trans-Golgi network</location>
    </subcellularLocation>
</comment>
<dbReference type="GO" id="GO:0042147">
    <property type="term" value="P:retrograde transport, endosome to Golgi"/>
    <property type="evidence" value="ECO:0007669"/>
    <property type="project" value="UniProtKB-UniRule"/>
</dbReference>
<dbReference type="PANTHER" id="PTHR15954:SF4">
    <property type="entry name" value="VACUOLAR PROTEIN SORTING-ASSOCIATED PROTEIN 51 HOMOLOG"/>
    <property type="match status" value="1"/>
</dbReference>
<dbReference type="STRING" id="554065.E1ZNN5"/>
<keyword evidence="2" id="KW-0813">Transport</keyword>
<feature type="region of interest" description="Disordered" evidence="3">
    <location>
        <begin position="590"/>
        <end position="619"/>
    </location>
</feature>
<comment type="similarity">
    <text evidence="1 2">Belongs to the VPS51 family.</text>
</comment>
<feature type="region of interest" description="Disordered" evidence="3">
    <location>
        <begin position="31"/>
        <end position="62"/>
    </location>
</feature>
<dbReference type="GO" id="GO:0006869">
    <property type="term" value="P:lipid transport"/>
    <property type="evidence" value="ECO:0007669"/>
    <property type="project" value="UniProtKB-UniRule"/>
</dbReference>
<dbReference type="GO" id="GO:0005829">
    <property type="term" value="C:cytosol"/>
    <property type="evidence" value="ECO:0007669"/>
    <property type="project" value="GOC"/>
</dbReference>
<evidence type="ECO:0000256" key="2">
    <source>
        <dbReference type="RuleBase" id="RU368010"/>
    </source>
</evidence>
<dbReference type="FunCoup" id="E1ZNN5">
    <property type="interactions" value="1611"/>
</dbReference>
<comment type="subunit">
    <text evidence="2">Component of the Golgi-associated retrograde protein (GARP) complex.</text>
</comment>
<gene>
    <name evidence="4" type="ORF">CHLNCDRAFT_138739</name>
</gene>
<dbReference type="GO" id="GO:0015031">
    <property type="term" value="P:protein transport"/>
    <property type="evidence" value="ECO:0007669"/>
    <property type="project" value="UniProtKB-UniRule"/>
</dbReference>
<dbReference type="Proteomes" id="UP000008141">
    <property type="component" value="Unassembled WGS sequence"/>
</dbReference>
<evidence type="ECO:0000313" key="5">
    <source>
        <dbReference type="Proteomes" id="UP000008141"/>
    </source>
</evidence>
<dbReference type="AlphaFoldDB" id="E1ZNN5"/>
<keyword evidence="2" id="KW-0445">Lipid transport</keyword>
<dbReference type="OrthoDB" id="203678at2759"/>
<dbReference type="GO" id="GO:0032456">
    <property type="term" value="P:endocytic recycling"/>
    <property type="evidence" value="ECO:0007669"/>
    <property type="project" value="TreeGrafter"/>
</dbReference>
<dbReference type="eggNOG" id="KOG2346">
    <property type="taxonomic scope" value="Eukaryota"/>
</dbReference>
<feature type="compositionally biased region" description="Low complexity" evidence="3">
    <location>
        <begin position="287"/>
        <end position="296"/>
    </location>
</feature>
<dbReference type="Pfam" id="PF08700">
    <property type="entry name" value="VPS51_Exo84_N"/>
    <property type="match status" value="1"/>
</dbReference>
<dbReference type="GO" id="GO:0000938">
    <property type="term" value="C:GARP complex"/>
    <property type="evidence" value="ECO:0007669"/>
    <property type="project" value="UniProtKB-UniRule"/>
</dbReference>
<dbReference type="PANTHER" id="PTHR15954">
    <property type="entry name" value="VACUOLAR PROTEIN SORTING-ASSOCIATED PROTEIN 51 HOMOLOG"/>
    <property type="match status" value="1"/>
</dbReference>
<keyword evidence="2" id="KW-0333">Golgi apparatus</keyword>
<dbReference type="GO" id="GO:0048193">
    <property type="term" value="P:Golgi vesicle transport"/>
    <property type="evidence" value="ECO:0007669"/>
    <property type="project" value="TreeGrafter"/>
</dbReference>